<organism evidence="4 5">
    <name type="scientific">Erpetoichthys calabaricus</name>
    <name type="common">Rope fish</name>
    <name type="synonym">Calamoichthys calabaricus</name>
    <dbReference type="NCBI Taxonomy" id="27687"/>
    <lineage>
        <taxon>Eukaryota</taxon>
        <taxon>Metazoa</taxon>
        <taxon>Chordata</taxon>
        <taxon>Craniata</taxon>
        <taxon>Vertebrata</taxon>
        <taxon>Euteleostomi</taxon>
        <taxon>Actinopterygii</taxon>
        <taxon>Polypteriformes</taxon>
        <taxon>Polypteridae</taxon>
        <taxon>Erpetoichthys</taxon>
    </lineage>
</organism>
<keyword evidence="3" id="KW-0325">Glycoprotein</keyword>
<proteinExistence type="inferred from homology"/>
<evidence type="ECO:0000313" key="5">
    <source>
        <dbReference type="Proteomes" id="UP000694620"/>
    </source>
</evidence>
<accession>A0A8C4RR68</accession>
<dbReference type="GO" id="GO:0036128">
    <property type="term" value="C:CatSper complex"/>
    <property type="evidence" value="ECO:0007669"/>
    <property type="project" value="InterPro"/>
</dbReference>
<dbReference type="GO" id="GO:0048240">
    <property type="term" value="P:sperm capacitation"/>
    <property type="evidence" value="ECO:0007669"/>
    <property type="project" value="TreeGrafter"/>
</dbReference>
<name>A0A8C4RR68_ERPCA</name>
<reference evidence="4" key="1">
    <citation type="submission" date="2021-06" db="EMBL/GenBank/DDBJ databases">
        <authorList>
            <consortium name="Wellcome Sanger Institute Data Sharing"/>
        </authorList>
    </citation>
    <scope>NUCLEOTIDE SEQUENCE [LARGE SCALE GENOMIC DNA]</scope>
</reference>
<reference evidence="4" key="3">
    <citation type="submission" date="2025-09" db="UniProtKB">
        <authorList>
            <consortium name="Ensembl"/>
        </authorList>
    </citation>
    <scope>IDENTIFICATION</scope>
</reference>
<dbReference type="Proteomes" id="UP000694620">
    <property type="component" value="Chromosome 3"/>
</dbReference>
<dbReference type="GO" id="GO:0097228">
    <property type="term" value="C:sperm principal piece"/>
    <property type="evidence" value="ECO:0007669"/>
    <property type="project" value="TreeGrafter"/>
</dbReference>
<dbReference type="PANTHER" id="PTHR33722:SF3">
    <property type="entry name" value="CATION CHANNEL SPERM-ASSOCIATED AUXILIARY SUBUNIT EPSILON"/>
    <property type="match status" value="1"/>
</dbReference>
<evidence type="ECO:0000256" key="3">
    <source>
        <dbReference type="ARBA" id="ARBA00023180"/>
    </source>
</evidence>
<keyword evidence="2" id="KW-0732">Signal</keyword>
<dbReference type="InterPro" id="IPR028751">
    <property type="entry name" value="CATSPERD/E"/>
</dbReference>
<dbReference type="Ensembl" id="ENSECRT00000005638.1">
    <property type="protein sequence ID" value="ENSECRP00000005543.1"/>
    <property type="gene ID" value="ENSECRG00000003732.1"/>
</dbReference>
<reference evidence="4" key="2">
    <citation type="submission" date="2025-08" db="UniProtKB">
        <authorList>
            <consortium name="Ensembl"/>
        </authorList>
    </citation>
    <scope>IDENTIFICATION</scope>
</reference>
<protein>
    <submittedName>
        <fullName evidence="4">Uncharacterized protein</fullName>
    </submittedName>
</protein>
<evidence type="ECO:0000313" key="4">
    <source>
        <dbReference type="Ensembl" id="ENSECRP00000005543.1"/>
    </source>
</evidence>
<sequence>MNILVKSTTNRFYHCKYGMTELYELLKWADSTPPLIVYVRSDNYISFIEPLRGIIETKIYPLKNEIKNSFSSGILLCPYVYFHYSSDAFVFYLDKSEMVSFWAEISYVRSAGLEIKIFNNKKDMLHMETSTSFRTQNQYYIKNVVSDSCCQCTMRKTVEGYVVFISCIGCNHFSLFFMCRYDGDTFVKHVDANFVVWEKNGRRDFFYNATMKEVNYRSCFELTPGSFGNLTKPYEILNSSGYNYLTWPKDHNAIYVFIIKILDPNYSTVKTQTQYTHFFFLSSLSLSPFSFHLHSYWQALSSTSRLWLPY</sequence>
<dbReference type="AlphaFoldDB" id="A0A8C4RR68"/>
<dbReference type="GO" id="GO:0030317">
    <property type="term" value="P:flagellated sperm motility"/>
    <property type="evidence" value="ECO:0007669"/>
    <property type="project" value="TreeGrafter"/>
</dbReference>
<evidence type="ECO:0000256" key="1">
    <source>
        <dbReference type="ARBA" id="ARBA00010246"/>
    </source>
</evidence>
<dbReference type="PANTHER" id="PTHR33722">
    <property type="entry name" value="CATION CHANNEL SPERM-ASSOCIATED PROTEIN SUBUNIT DELTA-RELATED"/>
    <property type="match status" value="1"/>
</dbReference>
<keyword evidence="5" id="KW-1185">Reference proteome</keyword>
<dbReference type="GeneTree" id="ENSGT00960000189749"/>
<evidence type="ECO:0000256" key="2">
    <source>
        <dbReference type="ARBA" id="ARBA00022729"/>
    </source>
</evidence>
<comment type="similarity">
    <text evidence="1">Belongs to the CATSPERD family.</text>
</comment>